<gene>
    <name evidence="2" type="ORF">GPUN_2051</name>
</gene>
<dbReference type="eggNOG" id="COG3326">
    <property type="taxonomic scope" value="Bacteria"/>
</dbReference>
<keyword evidence="1" id="KW-1133">Transmembrane helix</keyword>
<evidence type="ECO:0000313" key="2">
    <source>
        <dbReference type="EMBL" id="GAB56166.1"/>
    </source>
</evidence>
<reference evidence="2 3" key="1">
    <citation type="journal article" date="2012" name="J. Bacteriol.">
        <title>Genome sequence of proteorhodopsin-containing sea ice bacterium Glaciecola punicea ACAM 611T.</title>
        <authorList>
            <person name="Qin Q.-L."/>
            <person name="Xie B.-B."/>
            <person name="Shu Y.-L."/>
            <person name="Rong J.-C."/>
            <person name="Zhao D.-L."/>
            <person name="Zhang X.-Y."/>
            <person name="Chen X.-L."/>
            <person name="Zhou B.-C."/>
            <person name="Zhanga Y.-Z."/>
        </authorList>
    </citation>
    <scope>NUCLEOTIDE SEQUENCE [LARGE SCALE GENOMIC DNA]</scope>
    <source>
        <strain evidence="2 3">ACAM 611</strain>
    </source>
</reference>
<keyword evidence="1" id="KW-0472">Membrane</keyword>
<dbReference type="Proteomes" id="UP000053586">
    <property type="component" value="Unassembled WGS sequence"/>
</dbReference>
<proteinExistence type="predicted"/>
<feature type="transmembrane region" description="Helical" evidence="1">
    <location>
        <begin position="91"/>
        <end position="111"/>
    </location>
</feature>
<organism evidence="2 3">
    <name type="scientific">Glaciecola punicea ACAM 611</name>
    <dbReference type="NCBI Taxonomy" id="1121923"/>
    <lineage>
        <taxon>Bacteria</taxon>
        <taxon>Pseudomonadati</taxon>
        <taxon>Pseudomonadota</taxon>
        <taxon>Gammaproteobacteria</taxon>
        <taxon>Alteromonadales</taxon>
        <taxon>Alteromonadaceae</taxon>
        <taxon>Glaciecola</taxon>
    </lineage>
</organism>
<dbReference type="EMBL" id="BAET01000022">
    <property type="protein sequence ID" value="GAB56166.1"/>
    <property type="molecule type" value="Genomic_DNA"/>
</dbReference>
<dbReference type="OrthoDB" id="72963at2"/>
<keyword evidence="1" id="KW-0812">Transmembrane</keyword>
<dbReference type="AlphaFoldDB" id="H5TCY9"/>
<evidence type="ECO:0008006" key="4">
    <source>
        <dbReference type="Google" id="ProtNLM"/>
    </source>
</evidence>
<accession>H5TCY9</accession>
<evidence type="ECO:0000256" key="1">
    <source>
        <dbReference type="SAM" id="Phobius"/>
    </source>
</evidence>
<keyword evidence="3" id="KW-1185">Reference proteome</keyword>
<protein>
    <recommendedName>
        <fullName evidence="4">DUF1294 domain-containing protein</fullName>
    </recommendedName>
</protein>
<sequence length="114" mass="13056">MQFIYLSLALLLALLLAFFLGNLHERFVLGYLGLSVITYYAYALDKSRSKRGTWRIQESTLHLLSLLGGWPGAAFAQQYLRHKCSKKSFQITYWGTVIANLALFVGLIYYIKVK</sequence>
<dbReference type="InterPro" id="IPR010718">
    <property type="entry name" value="DUF1294"/>
</dbReference>
<dbReference type="RefSeq" id="WP_006006034.1">
    <property type="nucleotide sequence ID" value="NZ_BAET01000022.1"/>
</dbReference>
<evidence type="ECO:0000313" key="3">
    <source>
        <dbReference type="Proteomes" id="UP000053586"/>
    </source>
</evidence>
<feature type="transmembrane region" description="Helical" evidence="1">
    <location>
        <begin position="27"/>
        <end position="44"/>
    </location>
</feature>
<dbReference type="Pfam" id="PF06961">
    <property type="entry name" value="DUF1294"/>
    <property type="match status" value="1"/>
</dbReference>
<name>H5TCY9_9ALTE</name>
<reference evidence="2 3" key="2">
    <citation type="journal article" date="2017" name="Antonie Van Leeuwenhoek">
        <title>Rhizobium rhizosphaerae sp. nov., a novel species isolated from rice rhizosphere.</title>
        <authorList>
            <person name="Zhao J.J."/>
            <person name="Zhang J."/>
            <person name="Zhang R.J."/>
            <person name="Zhang C.W."/>
            <person name="Yin H.Q."/>
            <person name="Zhang X.X."/>
        </authorList>
    </citation>
    <scope>NUCLEOTIDE SEQUENCE [LARGE SCALE GENOMIC DNA]</scope>
    <source>
        <strain evidence="2 3">ACAM 611</strain>
    </source>
</reference>
<comment type="caution">
    <text evidence="2">The sequence shown here is derived from an EMBL/GenBank/DDBJ whole genome shotgun (WGS) entry which is preliminary data.</text>
</comment>